<accession>A0A1H2G6R0</accession>
<evidence type="ECO:0000259" key="1">
    <source>
        <dbReference type="SMART" id="SM00471"/>
    </source>
</evidence>
<organism evidence="2 3">
    <name type="scientific">Jiangella alkaliphila</name>
    <dbReference type="NCBI Taxonomy" id="419479"/>
    <lineage>
        <taxon>Bacteria</taxon>
        <taxon>Bacillati</taxon>
        <taxon>Actinomycetota</taxon>
        <taxon>Actinomycetes</taxon>
        <taxon>Jiangellales</taxon>
        <taxon>Jiangellaceae</taxon>
        <taxon>Jiangella</taxon>
    </lineage>
</organism>
<dbReference type="Pfam" id="PF13328">
    <property type="entry name" value="HD_4"/>
    <property type="match status" value="1"/>
</dbReference>
<evidence type="ECO:0000313" key="3">
    <source>
        <dbReference type="Proteomes" id="UP000182977"/>
    </source>
</evidence>
<dbReference type="PANTHER" id="PTHR46246">
    <property type="entry name" value="GUANOSINE-3',5'-BIS(DIPHOSPHATE) 3'-PYROPHOSPHOHYDROLASE MESH1"/>
    <property type="match status" value="1"/>
</dbReference>
<keyword evidence="3" id="KW-1185">Reference proteome</keyword>
<dbReference type="InterPro" id="IPR003607">
    <property type="entry name" value="HD/PDEase_dom"/>
</dbReference>
<reference evidence="3" key="1">
    <citation type="submission" date="2016-10" db="EMBL/GenBank/DDBJ databases">
        <authorList>
            <person name="Varghese N."/>
            <person name="Submissions S."/>
        </authorList>
    </citation>
    <scope>NUCLEOTIDE SEQUENCE [LARGE SCALE GENOMIC DNA]</scope>
    <source>
        <strain evidence="3">DSM 45079</strain>
    </source>
</reference>
<dbReference type="Proteomes" id="UP000182977">
    <property type="component" value="Chromosome I"/>
</dbReference>
<name>A0A1H2G6R0_9ACTN</name>
<protein>
    <submittedName>
        <fullName evidence="2">HD domain-containing protein</fullName>
    </submittedName>
</protein>
<feature type="domain" description="HD/PDEase" evidence="1">
    <location>
        <begin position="47"/>
        <end position="158"/>
    </location>
</feature>
<proteinExistence type="predicted"/>
<dbReference type="SMART" id="SM00471">
    <property type="entry name" value="HDc"/>
    <property type="match status" value="1"/>
</dbReference>
<evidence type="ECO:0000313" key="2">
    <source>
        <dbReference type="EMBL" id="SDU15200.1"/>
    </source>
</evidence>
<dbReference type="EMBL" id="LT629791">
    <property type="protein sequence ID" value="SDU15200.1"/>
    <property type="molecule type" value="Genomic_DNA"/>
</dbReference>
<dbReference type="AlphaFoldDB" id="A0A1H2G6R0"/>
<dbReference type="SUPFAM" id="SSF109604">
    <property type="entry name" value="HD-domain/PDEase-like"/>
    <property type="match status" value="1"/>
</dbReference>
<dbReference type="OrthoDB" id="9802385at2"/>
<gene>
    <name evidence="2" type="ORF">SAMN04488563_0321</name>
</gene>
<dbReference type="RefSeq" id="WP_052763222.1">
    <property type="nucleotide sequence ID" value="NZ_LBMC01000097.1"/>
</dbReference>
<dbReference type="STRING" id="419479.SAMN04488563_0321"/>
<dbReference type="PANTHER" id="PTHR46246:SF1">
    <property type="entry name" value="GUANOSINE-3',5'-BIS(DIPHOSPHATE) 3'-PYROPHOSPHOHYDROLASE MESH1"/>
    <property type="match status" value="1"/>
</dbReference>
<dbReference type="GO" id="GO:0008893">
    <property type="term" value="F:guanosine-3',5'-bis(diphosphate) 3'-diphosphatase activity"/>
    <property type="evidence" value="ECO:0007669"/>
    <property type="project" value="TreeGrafter"/>
</dbReference>
<sequence length="201" mass="22239">MRTFGTWLTWDDASSALTTRLTGAELDRLADAYAFAAEHHAGQTRPAGEPYTRHLLEVAEILATELDVTDTDLLAAALLHDVVEDTPATSADVAERFGPRVATLVDAVTKPPPEPGEDGAAVRLRYLDHLRDLPADTLRLKLADRYSNVQRLHTHPRPAKQRAYYAETRRHLVPLAAVDPRMAALFADWERAYAHLADTPS</sequence>
<dbReference type="Gene3D" id="1.10.3210.10">
    <property type="entry name" value="Hypothetical protein af1432"/>
    <property type="match status" value="1"/>
</dbReference>
<dbReference type="InterPro" id="IPR052194">
    <property type="entry name" value="MESH1"/>
</dbReference>